<evidence type="ECO:0000256" key="5">
    <source>
        <dbReference type="ARBA" id="ARBA00022553"/>
    </source>
</evidence>
<dbReference type="Proteomes" id="UP000198564">
    <property type="component" value="Unassembled WGS sequence"/>
</dbReference>
<organism evidence="16 17">
    <name type="scientific">Alkalibacterium gilvum</name>
    <dbReference type="NCBI Taxonomy" id="1130080"/>
    <lineage>
        <taxon>Bacteria</taxon>
        <taxon>Bacillati</taxon>
        <taxon>Bacillota</taxon>
        <taxon>Bacilli</taxon>
        <taxon>Lactobacillales</taxon>
        <taxon>Carnobacteriaceae</taxon>
        <taxon>Alkalibacterium</taxon>
    </lineage>
</organism>
<keyword evidence="8 16" id="KW-0418">Kinase</keyword>
<dbReference type="InterPro" id="IPR036097">
    <property type="entry name" value="HisK_dim/P_sf"/>
</dbReference>
<evidence type="ECO:0000256" key="3">
    <source>
        <dbReference type="ARBA" id="ARBA00012438"/>
    </source>
</evidence>
<keyword evidence="10" id="KW-0902">Two-component regulatory system</keyword>
<dbReference type="PROSITE" id="PS50885">
    <property type="entry name" value="HAMP"/>
    <property type="match status" value="1"/>
</dbReference>
<dbReference type="EC" id="2.7.13.3" evidence="3"/>
<evidence type="ECO:0000313" key="17">
    <source>
        <dbReference type="Proteomes" id="UP000198564"/>
    </source>
</evidence>
<dbReference type="PANTHER" id="PTHR45528">
    <property type="entry name" value="SENSOR HISTIDINE KINASE CPXA"/>
    <property type="match status" value="1"/>
</dbReference>
<dbReference type="InterPro" id="IPR005467">
    <property type="entry name" value="His_kinase_dom"/>
</dbReference>
<evidence type="ECO:0000259" key="14">
    <source>
        <dbReference type="PROSITE" id="PS50109"/>
    </source>
</evidence>
<comment type="subcellular location">
    <subcellularLocation>
        <location evidence="2">Membrane</location>
        <topology evidence="2">Multi-pass membrane protein</topology>
    </subcellularLocation>
</comment>
<dbReference type="InterPro" id="IPR003660">
    <property type="entry name" value="HAMP_dom"/>
</dbReference>
<dbReference type="InterPro" id="IPR041610">
    <property type="entry name" value="ArlS_N"/>
</dbReference>
<feature type="coiled-coil region" evidence="12">
    <location>
        <begin position="250"/>
        <end position="284"/>
    </location>
</feature>
<dbReference type="SUPFAM" id="SSF158472">
    <property type="entry name" value="HAMP domain-like"/>
    <property type="match status" value="1"/>
</dbReference>
<evidence type="ECO:0000256" key="13">
    <source>
        <dbReference type="SAM" id="Phobius"/>
    </source>
</evidence>
<dbReference type="PROSITE" id="PS50109">
    <property type="entry name" value="HIS_KIN"/>
    <property type="match status" value="1"/>
</dbReference>
<reference evidence="17" key="1">
    <citation type="submission" date="2016-10" db="EMBL/GenBank/DDBJ databases">
        <authorList>
            <person name="Varghese N."/>
            <person name="Submissions S."/>
        </authorList>
    </citation>
    <scope>NUCLEOTIDE SEQUENCE [LARGE SCALE GENOMIC DNA]</scope>
    <source>
        <strain evidence="17">DSM 25751</strain>
    </source>
</reference>
<dbReference type="InterPro" id="IPR004358">
    <property type="entry name" value="Sig_transdc_His_kin-like_C"/>
</dbReference>
<dbReference type="PANTHER" id="PTHR45528:SF12">
    <property type="entry name" value="SENSOR HISTIDINE KINASE ARSS"/>
    <property type="match status" value="1"/>
</dbReference>
<evidence type="ECO:0000256" key="12">
    <source>
        <dbReference type="SAM" id="Coils"/>
    </source>
</evidence>
<evidence type="ECO:0000313" key="16">
    <source>
        <dbReference type="EMBL" id="SEI52844.1"/>
    </source>
</evidence>
<dbReference type="GO" id="GO:0000155">
    <property type="term" value="F:phosphorelay sensor kinase activity"/>
    <property type="evidence" value="ECO:0007669"/>
    <property type="project" value="InterPro"/>
</dbReference>
<keyword evidence="12" id="KW-0175">Coiled coil</keyword>
<dbReference type="PRINTS" id="PR00344">
    <property type="entry name" value="BCTRLSENSOR"/>
</dbReference>
<proteinExistence type="predicted"/>
<accession>A0A1H6RHR5</accession>
<protein>
    <recommendedName>
        <fullName evidence="4">Signal transduction histidine-protein kinase ArlS</fullName>
        <ecNumber evidence="3">2.7.13.3</ecNumber>
    </recommendedName>
</protein>
<dbReference type="FunFam" id="3.30.565.10:FF:000006">
    <property type="entry name" value="Sensor histidine kinase WalK"/>
    <property type="match status" value="1"/>
</dbReference>
<dbReference type="GO" id="GO:0016020">
    <property type="term" value="C:membrane"/>
    <property type="evidence" value="ECO:0007669"/>
    <property type="project" value="UniProtKB-SubCell"/>
</dbReference>
<evidence type="ECO:0000259" key="15">
    <source>
        <dbReference type="PROSITE" id="PS50885"/>
    </source>
</evidence>
<sequence>MNSQAAVDTKGINEKKRISLRWKWTIGAAIALFLTYTIFSTILFITFQQFMIDNEQQAVRNVMVNLTERFGQNFYDLTEEDVEEVLNQHELYLTPETPILEESQNQRSTPLRASQSSIIIRVYNSEEELLYRTNEVDIDFEAKETLQIDTVEEGPNGEALSAITPVYSFLNNEKIGYVQVVNTLSSYHDLIKSVFGAILLTGVIALLFSGVIGYIIAIFFLQPIRRLTEAMHIVKKDPESHQRIDVGDGKDELTELANAYNAMLNRMQRNIEQQKQFVEDVSHELRTPVAVVEGHMKLLNRWGKDDPVVLDESLSASLQEIERMKSLVQEMLDLSRAEQVDIHYKDERTSVRELVNQTYNNFQLVHPDFTFILDDDLSEDNYVNIYRNHLEQILIILLDNAVKYSTNEKTVHLSASNNGPNIQIAVQDFGEGMTEEDTEKIFHRFYRVDKARSRYKGGNGLGLAIAKELIEGYKGEIWAESVLNHGSIFRVELPKLKDQENQTSDETRKHTKNK</sequence>
<dbReference type="SMART" id="SM00388">
    <property type="entry name" value="HisKA"/>
    <property type="match status" value="1"/>
</dbReference>
<dbReference type="InterPro" id="IPR003594">
    <property type="entry name" value="HATPase_dom"/>
</dbReference>
<keyword evidence="9 13" id="KW-1133">Transmembrane helix</keyword>
<feature type="domain" description="Histidine kinase" evidence="14">
    <location>
        <begin position="280"/>
        <end position="497"/>
    </location>
</feature>
<evidence type="ECO:0000256" key="2">
    <source>
        <dbReference type="ARBA" id="ARBA00004141"/>
    </source>
</evidence>
<keyword evidence="17" id="KW-1185">Reference proteome</keyword>
<dbReference type="AlphaFoldDB" id="A0A1H6RHR5"/>
<dbReference type="Gene3D" id="3.30.565.10">
    <property type="entry name" value="Histidine kinase-like ATPase, C-terminal domain"/>
    <property type="match status" value="1"/>
</dbReference>
<dbReference type="SUPFAM" id="SSF47384">
    <property type="entry name" value="Homodimeric domain of signal transducing histidine kinase"/>
    <property type="match status" value="1"/>
</dbReference>
<evidence type="ECO:0000256" key="7">
    <source>
        <dbReference type="ARBA" id="ARBA00022692"/>
    </source>
</evidence>
<evidence type="ECO:0000256" key="4">
    <source>
        <dbReference type="ARBA" id="ARBA00015735"/>
    </source>
</evidence>
<dbReference type="InterPro" id="IPR003661">
    <property type="entry name" value="HisK_dim/P_dom"/>
</dbReference>
<dbReference type="InterPro" id="IPR050398">
    <property type="entry name" value="HssS/ArlS-like"/>
</dbReference>
<dbReference type="CDD" id="cd00082">
    <property type="entry name" value="HisKA"/>
    <property type="match status" value="1"/>
</dbReference>
<gene>
    <name evidence="16" type="ORF">SAMN04488113_10280</name>
</gene>
<keyword evidence="7 13" id="KW-0812">Transmembrane</keyword>
<keyword evidence="6" id="KW-0808">Transferase</keyword>
<comment type="catalytic activity">
    <reaction evidence="1">
        <text>ATP + protein L-histidine = ADP + protein N-phospho-L-histidine.</text>
        <dbReference type="EC" id="2.7.13.3"/>
    </reaction>
</comment>
<feature type="transmembrane region" description="Helical" evidence="13">
    <location>
        <begin position="24"/>
        <end position="47"/>
    </location>
</feature>
<dbReference type="InterPro" id="IPR036890">
    <property type="entry name" value="HATPase_C_sf"/>
</dbReference>
<dbReference type="RefSeq" id="WP_245746607.1">
    <property type="nucleotide sequence ID" value="NZ_FNYW01000002.1"/>
</dbReference>
<dbReference type="Pfam" id="PF00512">
    <property type="entry name" value="HisKA"/>
    <property type="match status" value="1"/>
</dbReference>
<feature type="transmembrane region" description="Helical" evidence="13">
    <location>
        <begin position="194"/>
        <end position="221"/>
    </location>
</feature>
<feature type="domain" description="HAMP" evidence="15">
    <location>
        <begin position="218"/>
        <end position="272"/>
    </location>
</feature>
<dbReference type="Pfam" id="PF18719">
    <property type="entry name" value="ArlS_N"/>
    <property type="match status" value="1"/>
</dbReference>
<evidence type="ECO:0000256" key="8">
    <source>
        <dbReference type="ARBA" id="ARBA00022777"/>
    </source>
</evidence>
<dbReference type="Pfam" id="PF00672">
    <property type="entry name" value="HAMP"/>
    <property type="match status" value="1"/>
</dbReference>
<evidence type="ECO:0000256" key="10">
    <source>
        <dbReference type="ARBA" id="ARBA00023012"/>
    </source>
</evidence>
<keyword evidence="11 13" id="KW-0472">Membrane</keyword>
<dbReference type="SMART" id="SM00387">
    <property type="entry name" value="HATPase_c"/>
    <property type="match status" value="1"/>
</dbReference>
<dbReference type="STRING" id="1130080.SAMN04488113_10280"/>
<evidence type="ECO:0000256" key="1">
    <source>
        <dbReference type="ARBA" id="ARBA00000085"/>
    </source>
</evidence>
<dbReference type="EMBL" id="FNYW01000002">
    <property type="protein sequence ID" value="SEI52844.1"/>
    <property type="molecule type" value="Genomic_DNA"/>
</dbReference>
<keyword evidence="5" id="KW-0597">Phosphoprotein</keyword>
<dbReference type="CDD" id="cd06225">
    <property type="entry name" value="HAMP"/>
    <property type="match status" value="1"/>
</dbReference>
<evidence type="ECO:0000256" key="11">
    <source>
        <dbReference type="ARBA" id="ARBA00023136"/>
    </source>
</evidence>
<name>A0A1H6RHR5_9LACT</name>
<dbReference type="SUPFAM" id="SSF55874">
    <property type="entry name" value="ATPase domain of HSP90 chaperone/DNA topoisomerase II/histidine kinase"/>
    <property type="match status" value="1"/>
</dbReference>
<dbReference type="FunFam" id="1.10.287.130:FF:000001">
    <property type="entry name" value="Two-component sensor histidine kinase"/>
    <property type="match status" value="1"/>
</dbReference>
<evidence type="ECO:0000256" key="6">
    <source>
        <dbReference type="ARBA" id="ARBA00022679"/>
    </source>
</evidence>
<dbReference type="Gene3D" id="6.10.340.10">
    <property type="match status" value="1"/>
</dbReference>
<evidence type="ECO:0000256" key="9">
    <source>
        <dbReference type="ARBA" id="ARBA00022989"/>
    </source>
</evidence>
<dbReference type="SMART" id="SM00304">
    <property type="entry name" value="HAMP"/>
    <property type="match status" value="1"/>
</dbReference>
<dbReference type="Gene3D" id="1.10.287.130">
    <property type="match status" value="1"/>
</dbReference>
<dbReference type="Pfam" id="PF02518">
    <property type="entry name" value="HATPase_c"/>
    <property type="match status" value="1"/>
</dbReference>